<dbReference type="VEuPathDB" id="FungiDB:FOXG_19152"/>
<dbReference type="AlphaFoldDB" id="A0A0J9UX98"/>
<accession>A0A0J9UX98</accession>
<reference evidence="2" key="1">
    <citation type="submission" date="2007-04" db="EMBL/GenBank/DDBJ databases">
        <authorList>
            <consortium name="The Broad Institute Genome Sequencing Platform"/>
            <person name="Birren B."/>
            <person name="Lander E."/>
            <person name="Galagan J."/>
            <person name="Nusbaum C."/>
            <person name="Devon K."/>
            <person name="Ma L.-J."/>
            <person name="Jaffe D."/>
            <person name="Butler J."/>
            <person name="Alvarez P."/>
            <person name="Gnerre S."/>
            <person name="Grabherr M."/>
            <person name="Kleber M."/>
            <person name="Mauceli E."/>
            <person name="Brockman W."/>
            <person name="MacCallum I.A."/>
            <person name="Young S."/>
            <person name="LaButti K."/>
            <person name="DeCaprio D."/>
            <person name="Crawford M."/>
            <person name="Koehrsen M."/>
            <person name="Engels R."/>
            <person name="Montgomery P."/>
            <person name="Pearson M."/>
            <person name="Howarth C."/>
            <person name="Larson L."/>
            <person name="White J."/>
            <person name="O'Leary S."/>
            <person name="Kodira C."/>
            <person name="Zeng Q."/>
            <person name="Yandava C."/>
            <person name="Alvarado L."/>
            <person name="Kistler C."/>
            <person name="Shim W.-B."/>
            <person name="Kang S."/>
            <person name="Woloshuk C."/>
        </authorList>
    </citation>
    <scope>NUCLEOTIDE SEQUENCE</scope>
    <source>
        <strain evidence="2">4287</strain>
    </source>
</reference>
<protein>
    <submittedName>
        <fullName evidence="2">Uncharacterized protein</fullName>
    </submittedName>
</protein>
<sequence>MRQLFQSQKKQNRSSHKAGERNAKPRPSAEGS</sequence>
<dbReference type="KEGG" id="fox:FOXG_19152"/>
<evidence type="ECO:0000313" key="2">
    <source>
        <dbReference type="EMBL" id="KNB03498.1"/>
    </source>
</evidence>
<dbReference type="RefSeq" id="XP_018241543.1">
    <property type="nucleotide sequence ID" value="XM_018399335.1"/>
</dbReference>
<dbReference type="GeneID" id="28959858"/>
<organism evidence="2 3">
    <name type="scientific">Fusarium oxysporum f. sp. lycopersici (strain 4287 / CBS 123668 / FGSC 9935 / NRRL 34936)</name>
    <name type="common">Fusarium vascular wilt of tomato</name>
    <dbReference type="NCBI Taxonomy" id="426428"/>
    <lineage>
        <taxon>Eukaryota</taxon>
        <taxon>Fungi</taxon>
        <taxon>Dikarya</taxon>
        <taxon>Ascomycota</taxon>
        <taxon>Pezizomycotina</taxon>
        <taxon>Sordariomycetes</taxon>
        <taxon>Hypocreomycetidae</taxon>
        <taxon>Hypocreales</taxon>
        <taxon>Nectriaceae</taxon>
        <taxon>Fusarium</taxon>
        <taxon>Fusarium oxysporum species complex</taxon>
    </lineage>
</organism>
<evidence type="ECO:0000256" key="1">
    <source>
        <dbReference type="SAM" id="MobiDB-lite"/>
    </source>
</evidence>
<reference evidence="2" key="2">
    <citation type="journal article" date="2010" name="Nature">
        <title>Comparative genomics reveals mobile pathogenicity chromosomes in Fusarium.</title>
        <authorList>
            <person name="Ma L.J."/>
            <person name="van der Does H.C."/>
            <person name="Borkovich K.A."/>
            <person name="Coleman J.J."/>
            <person name="Daboussi M.J."/>
            <person name="Di Pietro A."/>
            <person name="Dufresne M."/>
            <person name="Freitag M."/>
            <person name="Grabherr M."/>
            <person name="Henrissat B."/>
            <person name="Houterman P.M."/>
            <person name="Kang S."/>
            <person name="Shim W.B."/>
            <person name="Woloshuk C."/>
            <person name="Xie X."/>
            <person name="Xu J.R."/>
            <person name="Antoniw J."/>
            <person name="Baker S.E."/>
            <person name="Bluhm B.H."/>
            <person name="Breakspear A."/>
            <person name="Brown D.W."/>
            <person name="Butchko R.A."/>
            <person name="Chapman S."/>
            <person name="Coulson R."/>
            <person name="Coutinho P.M."/>
            <person name="Danchin E.G."/>
            <person name="Diener A."/>
            <person name="Gale L.R."/>
            <person name="Gardiner D.M."/>
            <person name="Goff S."/>
            <person name="Hammond-Kosack K.E."/>
            <person name="Hilburn K."/>
            <person name="Hua-Van A."/>
            <person name="Jonkers W."/>
            <person name="Kazan K."/>
            <person name="Kodira C.D."/>
            <person name="Koehrsen M."/>
            <person name="Kumar L."/>
            <person name="Lee Y.H."/>
            <person name="Li L."/>
            <person name="Manners J.M."/>
            <person name="Miranda-Saavedra D."/>
            <person name="Mukherjee M."/>
            <person name="Park G."/>
            <person name="Park J."/>
            <person name="Park S.Y."/>
            <person name="Proctor R.H."/>
            <person name="Regev A."/>
            <person name="Ruiz-Roldan M.C."/>
            <person name="Sain D."/>
            <person name="Sakthikumar S."/>
            <person name="Sykes S."/>
            <person name="Schwartz D.C."/>
            <person name="Turgeon B.G."/>
            <person name="Wapinski I."/>
            <person name="Yoder O."/>
            <person name="Young S."/>
            <person name="Zeng Q."/>
            <person name="Zhou S."/>
            <person name="Galagan J."/>
            <person name="Cuomo C.A."/>
            <person name="Kistler H.C."/>
            <person name="Rep M."/>
        </authorList>
    </citation>
    <scope>NUCLEOTIDE SEQUENCE [LARGE SCALE GENOMIC DNA]</scope>
    <source>
        <strain evidence="2">4287</strain>
    </source>
</reference>
<dbReference type="Proteomes" id="UP000009097">
    <property type="component" value="Unassembled WGS sequence"/>
</dbReference>
<dbReference type="EMBL" id="DS231701">
    <property type="protein sequence ID" value="KNB03498.1"/>
    <property type="molecule type" value="Genomic_DNA"/>
</dbReference>
<proteinExistence type="predicted"/>
<gene>
    <name evidence="2" type="ORF">FOXG_19152</name>
</gene>
<feature type="region of interest" description="Disordered" evidence="1">
    <location>
        <begin position="1"/>
        <end position="32"/>
    </location>
</feature>
<evidence type="ECO:0000313" key="3">
    <source>
        <dbReference type="Proteomes" id="UP000009097"/>
    </source>
</evidence>
<name>A0A0J9UX98_FUSO4</name>